<feature type="compositionally biased region" description="Basic and acidic residues" evidence="1">
    <location>
        <begin position="40"/>
        <end position="60"/>
    </location>
</feature>
<organism evidence="2 3">
    <name type="scientific">Discina gigas</name>
    <dbReference type="NCBI Taxonomy" id="1032678"/>
    <lineage>
        <taxon>Eukaryota</taxon>
        <taxon>Fungi</taxon>
        <taxon>Dikarya</taxon>
        <taxon>Ascomycota</taxon>
        <taxon>Pezizomycotina</taxon>
        <taxon>Pezizomycetes</taxon>
        <taxon>Pezizales</taxon>
        <taxon>Discinaceae</taxon>
        <taxon>Discina</taxon>
    </lineage>
</organism>
<comment type="caution">
    <text evidence="2">The sequence shown here is derived from an EMBL/GenBank/DDBJ whole genome shotgun (WGS) entry which is preliminary data.</text>
</comment>
<feature type="region of interest" description="Disordered" evidence="1">
    <location>
        <begin position="40"/>
        <end position="84"/>
    </location>
</feature>
<sequence>MALMKMCEVNTTLQLTRKQQDKEASSASRTAIQALIADVESKERKSAGAGDRQFRVRVANEADDEDDHEDDEGEEGSAKSSRVESVALLDAPTVSMPAGPPIHIHTVDPDATDIAYGQYPWSGPGNRPTYTGVLAQFTTRELVNLLKKHMPEGRAVRVIFGATENPAAASGANMPVGNPAHIQLTDTNEVEAWVASNNARPFGAQVVPNRTLREGYTPAPDGFAFIEDEDCKMIDIPTEDSDHVKNMRVTKEEKRFGMPLTDEPFQRFIRKLVLSRD</sequence>
<feature type="compositionally biased region" description="Acidic residues" evidence="1">
    <location>
        <begin position="61"/>
        <end position="75"/>
    </location>
</feature>
<accession>A0ABR3G6J1</accession>
<evidence type="ECO:0000256" key="1">
    <source>
        <dbReference type="SAM" id="MobiDB-lite"/>
    </source>
</evidence>
<reference evidence="2 3" key="1">
    <citation type="submission" date="2024-02" db="EMBL/GenBank/DDBJ databases">
        <title>Discinaceae phylogenomics.</title>
        <authorList>
            <person name="Dirks A.C."/>
            <person name="James T.Y."/>
        </authorList>
    </citation>
    <scope>NUCLEOTIDE SEQUENCE [LARGE SCALE GENOMIC DNA]</scope>
    <source>
        <strain evidence="2 3">ACD0624</strain>
    </source>
</reference>
<proteinExistence type="predicted"/>
<name>A0ABR3G6J1_9PEZI</name>
<protein>
    <submittedName>
        <fullName evidence="2">Uncharacterized protein</fullName>
    </submittedName>
</protein>
<dbReference type="Proteomes" id="UP001447188">
    <property type="component" value="Unassembled WGS sequence"/>
</dbReference>
<evidence type="ECO:0000313" key="2">
    <source>
        <dbReference type="EMBL" id="KAL0631196.1"/>
    </source>
</evidence>
<keyword evidence="3" id="KW-1185">Reference proteome</keyword>
<evidence type="ECO:0000313" key="3">
    <source>
        <dbReference type="Proteomes" id="UP001447188"/>
    </source>
</evidence>
<dbReference type="EMBL" id="JBBBZM010000283">
    <property type="protein sequence ID" value="KAL0631196.1"/>
    <property type="molecule type" value="Genomic_DNA"/>
</dbReference>
<gene>
    <name evidence="2" type="ORF">Q9L58_009948</name>
</gene>